<proteinExistence type="predicted"/>
<evidence type="ECO:0000313" key="3">
    <source>
        <dbReference type="Proteomes" id="UP000683575"/>
    </source>
</evidence>
<sequence>MALAAAAHDVEVTIDAIRQIANSTLTKAETDASHSSSSFKNLTLDVSAFGASPLGQELGHQHRGAHEVFVETIDGTIKDLQDFRQKLLDAMNNHESTDDAAQQLLLGISKKYDGHTFHSSRSYDQARHDQAENLTTSTTPVDGVAPPAETETPAPADPPGGATFS</sequence>
<feature type="region of interest" description="Disordered" evidence="1">
    <location>
        <begin position="117"/>
        <end position="165"/>
    </location>
</feature>
<evidence type="ECO:0000256" key="1">
    <source>
        <dbReference type="SAM" id="MobiDB-lite"/>
    </source>
</evidence>
<evidence type="ECO:0000313" key="2">
    <source>
        <dbReference type="EMBL" id="QWZ07986.1"/>
    </source>
</evidence>
<dbReference type="RefSeq" id="WP_216939496.1">
    <property type="nucleotide sequence ID" value="NZ_CP077062.1"/>
</dbReference>
<organism evidence="2 3">
    <name type="scientific">Nocardioides panacis</name>
    <dbReference type="NCBI Taxonomy" id="2849501"/>
    <lineage>
        <taxon>Bacteria</taxon>
        <taxon>Bacillati</taxon>
        <taxon>Actinomycetota</taxon>
        <taxon>Actinomycetes</taxon>
        <taxon>Propionibacteriales</taxon>
        <taxon>Nocardioidaceae</taxon>
        <taxon>Nocardioides</taxon>
    </lineage>
</organism>
<dbReference type="KEGG" id="nps:KRR39_21960"/>
<reference evidence="2" key="1">
    <citation type="submission" date="2021-06" db="EMBL/GenBank/DDBJ databases">
        <title>Complete genome sequence of Nocardioides sp. G188.</title>
        <authorList>
            <person name="Im W.-T."/>
        </authorList>
    </citation>
    <scope>NUCLEOTIDE SEQUENCE</scope>
    <source>
        <strain evidence="2">G188</strain>
    </source>
</reference>
<dbReference type="AlphaFoldDB" id="A0A975Y009"/>
<accession>A0A975Y009</accession>
<keyword evidence="3" id="KW-1185">Reference proteome</keyword>
<feature type="compositionally biased region" description="Low complexity" evidence="1">
    <location>
        <begin position="145"/>
        <end position="165"/>
    </location>
</feature>
<dbReference type="EMBL" id="CP077062">
    <property type="protein sequence ID" value="QWZ07986.1"/>
    <property type="molecule type" value="Genomic_DNA"/>
</dbReference>
<protein>
    <submittedName>
        <fullName evidence="2">Uncharacterized protein</fullName>
    </submittedName>
</protein>
<gene>
    <name evidence="2" type="ORF">KRR39_21960</name>
</gene>
<name>A0A975Y009_9ACTN</name>
<dbReference type="Proteomes" id="UP000683575">
    <property type="component" value="Chromosome"/>
</dbReference>